<organism evidence="2 3">
    <name type="scientific">Natrialba hulunbeirensis JCM 10989</name>
    <dbReference type="NCBI Taxonomy" id="1227493"/>
    <lineage>
        <taxon>Archaea</taxon>
        <taxon>Methanobacteriati</taxon>
        <taxon>Methanobacteriota</taxon>
        <taxon>Stenosarchaea group</taxon>
        <taxon>Halobacteria</taxon>
        <taxon>Halobacteriales</taxon>
        <taxon>Natrialbaceae</taxon>
        <taxon>Natrialba</taxon>
    </lineage>
</organism>
<dbReference type="STRING" id="1227493.C483_05738"/>
<keyword evidence="3" id="KW-1185">Reference proteome</keyword>
<reference evidence="2 3" key="1">
    <citation type="journal article" date="2014" name="PLoS Genet.">
        <title>Phylogenetically driven sequencing of extremely halophilic archaea reveals strategies for static and dynamic osmo-response.</title>
        <authorList>
            <person name="Becker E.A."/>
            <person name="Seitzer P.M."/>
            <person name="Tritt A."/>
            <person name="Larsen D."/>
            <person name="Krusor M."/>
            <person name="Yao A.I."/>
            <person name="Wu D."/>
            <person name="Madern D."/>
            <person name="Eisen J.A."/>
            <person name="Darling A.E."/>
            <person name="Facciotti M.T."/>
        </authorList>
    </citation>
    <scope>NUCLEOTIDE SEQUENCE [LARGE SCALE GENOMIC DNA]</scope>
    <source>
        <strain evidence="2 3">JCM 10989</strain>
    </source>
</reference>
<name>M0A527_9EURY</name>
<dbReference type="OrthoDB" id="167413at2157"/>
<dbReference type="PATRIC" id="fig|1227493.4.peg.1120"/>
<proteinExistence type="predicted"/>
<protein>
    <submittedName>
        <fullName evidence="2">Uncharacterized protein</fullName>
    </submittedName>
</protein>
<comment type="caution">
    <text evidence="2">The sequence shown here is derived from an EMBL/GenBank/DDBJ whole genome shotgun (WGS) entry which is preliminary data.</text>
</comment>
<dbReference type="EMBL" id="AOIM01000014">
    <property type="protein sequence ID" value="ELY93441.1"/>
    <property type="molecule type" value="Genomic_DNA"/>
</dbReference>
<dbReference type="RefSeq" id="WP_006652388.1">
    <property type="nucleotide sequence ID" value="NZ_AOIM01000014.1"/>
</dbReference>
<accession>M0A527</accession>
<evidence type="ECO:0000313" key="2">
    <source>
        <dbReference type="EMBL" id="ELY93441.1"/>
    </source>
</evidence>
<dbReference type="Proteomes" id="UP000011519">
    <property type="component" value="Unassembled WGS sequence"/>
</dbReference>
<evidence type="ECO:0000313" key="3">
    <source>
        <dbReference type="Proteomes" id="UP000011519"/>
    </source>
</evidence>
<keyword evidence="1" id="KW-0812">Transmembrane</keyword>
<keyword evidence="1" id="KW-1133">Transmembrane helix</keyword>
<keyword evidence="1" id="KW-0472">Membrane</keyword>
<dbReference type="AlphaFoldDB" id="M0A527"/>
<gene>
    <name evidence="2" type="ORF">C483_05738</name>
</gene>
<sequence length="61" mass="6802">MASDETIGTRLVNTLDDLHQRYDNAADGVRTYIPTLVTITELILAVGLFAMLAYWLVLYLG</sequence>
<feature type="transmembrane region" description="Helical" evidence="1">
    <location>
        <begin position="42"/>
        <end position="60"/>
    </location>
</feature>
<evidence type="ECO:0000256" key="1">
    <source>
        <dbReference type="SAM" id="Phobius"/>
    </source>
</evidence>